<keyword evidence="2" id="KW-1185">Reference proteome</keyword>
<organism evidence="1 2">
    <name type="scientific">Tenacibaculum aiptasiae</name>
    <dbReference type="NCBI Taxonomy" id="426481"/>
    <lineage>
        <taxon>Bacteria</taxon>
        <taxon>Pseudomonadati</taxon>
        <taxon>Bacteroidota</taxon>
        <taxon>Flavobacteriia</taxon>
        <taxon>Flavobacteriales</taxon>
        <taxon>Flavobacteriaceae</taxon>
        <taxon>Tenacibaculum</taxon>
    </lineage>
</organism>
<sequence>MKKIIVTIIILWLGHVPAQCQEISKQIFGKWELKQVEAMGQKGSPMEVFGVAEAYQEYQKPNKFTGFLGEKVSGSFIIDDKSKTITVKAGEDDAVFKVKGFTANKMVLDIATEEGILTLHYQKK</sequence>
<dbReference type="EMBL" id="WAAU01000024">
    <property type="protein sequence ID" value="KAB1155339.1"/>
    <property type="molecule type" value="Genomic_DNA"/>
</dbReference>
<dbReference type="RefSeq" id="WP_150900448.1">
    <property type="nucleotide sequence ID" value="NZ_WAAU01000024.1"/>
</dbReference>
<reference evidence="1 2" key="1">
    <citation type="submission" date="2019-09" db="EMBL/GenBank/DDBJ databases">
        <authorList>
            <person name="Cao W.R."/>
        </authorList>
    </citation>
    <scope>NUCLEOTIDE SEQUENCE [LARGE SCALE GENOMIC DNA]</scope>
    <source>
        <strain evidence="2">a4</strain>
    </source>
</reference>
<dbReference type="Proteomes" id="UP000467305">
    <property type="component" value="Unassembled WGS sequence"/>
</dbReference>
<proteinExistence type="predicted"/>
<evidence type="ECO:0000313" key="2">
    <source>
        <dbReference type="Proteomes" id="UP000467305"/>
    </source>
</evidence>
<dbReference type="AlphaFoldDB" id="A0A7J5AE58"/>
<dbReference type="OrthoDB" id="1188706at2"/>
<gene>
    <name evidence="1" type="ORF">F7018_12765</name>
</gene>
<protein>
    <recommendedName>
        <fullName evidence="3">Lipocalin-like domain-containing protein</fullName>
    </recommendedName>
</protein>
<name>A0A7J5AE58_9FLAO</name>
<evidence type="ECO:0000313" key="1">
    <source>
        <dbReference type="EMBL" id="KAB1155339.1"/>
    </source>
</evidence>
<accession>A0A7J5AE58</accession>
<evidence type="ECO:0008006" key="3">
    <source>
        <dbReference type="Google" id="ProtNLM"/>
    </source>
</evidence>
<comment type="caution">
    <text evidence="1">The sequence shown here is derived from an EMBL/GenBank/DDBJ whole genome shotgun (WGS) entry which is preliminary data.</text>
</comment>